<keyword evidence="3" id="KW-1185">Reference proteome</keyword>
<sequence>MSILKFIWDLFKNIGRGLIVLLGFIAAPIFCLLFFHFFLETVPDWFLQIFYGSATAIHYRNFADRTGFVDILSILFYLWYLGYSKND</sequence>
<keyword evidence="1" id="KW-1133">Transmembrane helix</keyword>
<accession>A0A191ZYB1</accession>
<feature type="transmembrane region" description="Helical" evidence="1">
    <location>
        <begin position="67"/>
        <end position="83"/>
    </location>
</feature>
<evidence type="ECO:0000256" key="1">
    <source>
        <dbReference type="SAM" id="Phobius"/>
    </source>
</evidence>
<name>A0A191ZYB1_9RALS</name>
<reference evidence="3" key="1">
    <citation type="submission" date="2016-06" db="EMBL/GenBank/DDBJ databases">
        <authorList>
            <person name="Xu Y."/>
            <person name="Nagy A."/>
            <person name="Yan X."/>
            <person name="Kim S.W."/>
            <person name="Haley B."/>
            <person name="Liu N.T."/>
            <person name="Nou X."/>
        </authorList>
    </citation>
    <scope>NUCLEOTIDE SEQUENCE [LARGE SCALE GENOMIC DNA]</scope>
    <source>
        <strain evidence="3">ATCC 49129</strain>
    </source>
</reference>
<gene>
    <name evidence="2" type="ORF">A9Y76_11800</name>
</gene>
<dbReference type="EMBL" id="CP016022">
    <property type="protein sequence ID" value="ANJ73114.1"/>
    <property type="molecule type" value="Genomic_DNA"/>
</dbReference>
<evidence type="ECO:0000313" key="3">
    <source>
        <dbReference type="Proteomes" id="UP000078572"/>
    </source>
</evidence>
<keyword evidence="1" id="KW-0472">Membrane</keyword>
<keyword evidence="1" id="KW-0812">Transmembrane</keyword>
<evidence type="ECO:0000313" key="2">
    <source>
        <dbReference type="EMBL" id="ANJ73114.1"/>
    </source>
</evidence>
<protein>
    <submittedName>
        <fullName evidence="2">Uncharacterized protein</fullName>
    </submittedName>
</protein>
<dbReference type="AlphaFoldDB" id="A0A191ZYB1"/>
<dbReference type="Proteomes" id="UP000078572">
    <property type="component" value="Chromosome 1"/>
</dbReference>
<organism evidence="2 3">
    <name type="scientific">Ralstonia insidiosa</name>
    <dbReference type="NCBI Taxonomy" id="190721"/>
    <lineage>
        <taxon>Bacteria</taxon>
        <taxon>Pseudomonadati</taxon>
        <taxon>Pseudomonadota</taxon>
        <taxon>Betaproteobacteria</taxon>
        <taxon>Burkholderiales</taxon>
        <taxon>Burkholderiaceae</taxon>
        <taxon>Ralstonia</taxon>
    </lineage>
</organism>
<feature type="transmembrane region" description="Helical" evidence="1">
    <location>
        <begin position="20"/>
        <end position="39"/>
    </location>
</feature>
<proteinExistence type="predicted"/>